<protein>
    <submittedName>
        <fullName evidence="1">Uncharacterized protein</fullName>
    </submittedName>
</protein>
<accession>A0A6C0EB36</accession>
<reference evidence="1" key="1">
    <citation type="journal article" date="2020" name="Nature">
        <title>Giant virus diversity and host interactions through global metagenomics.</title>
        <authorList>
            <person name="Schulz F."/>
            <person name="Roux S."/>
            <person name="Paez-Espino D."/>
            <person name="Jungbluth S."/>
            <person name="Walsh D.A."/>
            <person name="Denef V.J."/>
            <person name="McMahon K.D."/>
            <person name="Konstantinidis K.T."/>
            <person name="Eloe-Fadrosh E.A."/>
            <person name="Kyrpides N.C."/>
            <person name="Woyke T."/>
        </authorList>
    </citation>
    <scope>NUCLEOTIDE SEQUENCE</scope>
    <source>
        <strain evidence="1">GVMAG-M-3300023179-27</strain>
    </source>
</reference>
<sequence length="371" mass="43641">MNIILLNNHEYKFEGYWRKSKKKIKKDIKGVIRPYPVEDKPMSDKQQFLEKMKIVEENCELINYTEHKKCLLCDKIITTGYYINKLLLWENGLNHYIDIHNIKLSDEFKEFIYTFDHTKKNSRNLIKLTGKVSNKNNINYVKLHKNQLLILDALMKHGGYAKKYSDIKNNNLFRYSEHSGMIDFNNVSLDKIIVSGNTTRIDRGDEEIYLPKNIPDAINYEYLFHTHPPTPKPGARAKESILYEFPSMGDILHFIDHFNDGKTCGSLVVTSEGLYNIRKLEMNKDELIVDEDTLFHEYNAKMKEVQKKSIATYGVDFSSYKFYSEIAQDTSPIDALNKLLNNYNLHVDYYPRTRDKKGNWIIDTIFLPIYK</sequence>
<dbReference type="AlphaFoldDB" id="A0A6C0EB36"/>
<name>A0A6C0EB36_9ZZZZ</name>
<organism evidence="1">
    <name type="scientific">viral metagenome</name>
    <dbReference type="NCBI Taxonomy" id="1070528"/>
    <lineage>
        <taxon>unclassified sequences</taxon>
        <taxon>metagenomes</taxon>
        <taxon>organismal metagenomes</taxon>
    </lineage>
</organism>
<proteinExistence type="predicted"/>
<dbReference type="EMBL" id="MN739773">
    <property type="protein sequence ID" value="QHT25603.1"/>
    <property type="molecule type" value="Genomic_DNA"/>
</dbReference>
<evidence type="ECO:0000313" key="1">
    <source>
        <dbReference type="EMBL" id="QHT25603.1"/>
    </source>
</evidence>